<name>A0A3B0Y021_9ZZZZ</name>
<accession>A0A3B0Y021</accession>
<reference evidence="2" key="1">
    <citation type="submission" date="2018-06" db="EMBL/GenBank/DDBJ databases">
        <authorList>
            <person name="Zhirakovskaya E."/>
        </authorList>
    </citation>
    <scope>NUCLEOTIDE SEQUENCE</scope>
</reference>
<dbReference type="InterPro" id="IPR036265">
    <property type="entry name" value="HIT-like_sf"/>
</dbReference>
<feature type="non-terminal residue" evidence="2">
    <location>
        <position position="143"/>
    </location>
</feature>
<sequence length="143" mass="16202">MNQQQTDIELALDYANQGTAPTTIVRLKSGWVFLALNQILRGTCLLAAEPVVASLDELSLETRNIFIDDMLKTGAAIMNVTGADRINYLFLGNKDPVLHVHLIPRFTDEDPEFRVHGPWKYQQYLKFEIERDQSLIADLTQAL</sequence>
<evidence type="ECO:0000259" key="1">
    <source>
        <dbReference type="PROSITE" id="PS51084"/>
    </source>
</evidence>
<evidence type="ECO:0000313" key="2">
    <source>
        <dbReference type="EMBL" id="VAW74005.1"/>
    </source>
</evidence>
<dbReference type="AlphaFoldDB" id="A0A3B0Y021"/>
<protein>
    <recommendedName>
        <fullName evidence="1">HIT domain-containing protein</fullName>
    </recommendedName>
</protein>
<dbReference type="GO" id="GO:0003824">
    <property type="term" value="F:catalytic activity"/>
    <property type="evidence" value="ECO:0007669"/>
    <property type="project" value="InterPro"/>
</dbReference>
<organism evidence="2">
    <name type="scientific">hydrothermal vent metagenome</name>
    <dbReference type="NCBI Taxonomy" id="652676"/>
    <lineage>
        <taxon>unclassified sequences</taxon>
        <taxon>metagenomes</taxon>
        <taxon>ecological metagenomes</taxon>
    </lineage>
</organism>
<dbReference type="InterPro" id="IPR011146">
    <property type="entry name" value="HIT-like"/>
</dbReference>
<dbReference type="Gene3D" id="3.30.428.10">
    <property type="entry name" value="HIT-like"/>
    <property type="match status" value="1"/>
</dbReference>
<gene>
    <name evidence="2" type="ORF">MNBD_GAMMA12-3771</name>
</gene>
<dbReference type="PROSITE" id="PS51084">
    <property type="entry name" value="HIT_2"/>
    <property type="match status" value="1"/>
</dbReference>
<proteinExistence type="predicted"/>
<feature type="domain" description="HIT" evidence="1">
    <location>
        <begin position="10"/>
        <end position="113"/>
    </location>
</feature>
<dbReference type="EMBL" id="UOFL01000049">
    <property type="protein sequence ID" value="VAW74005.1"/>
    <property type="molecule type" value="Genomic_DNA"/>
</dbReference>
<dbReference type="SUPFAM" id="SSF54197">
    <property type="entry name" value="HIT-like"/>
    <property type="match status" value="1"/>
</dbReference>